<dbReference type="AlphaFoldDB" id="A0A369WRS5"/>
<dbReference type="SUPFAM" id="SSF48452">
    <property type="entry name" value="TPR-like"/>
    <property type="match status" value="1"/>
</dbReference>
<proteinExistence type="predicted"/>
<dbReference type="PROSITE" id="PS50005">
    <property type="entry name" value="TPR"/>
    <property type="match status" value="1"/>
</dbReference>
<dbReference type="EMBL" id="QQOH01000001">
    <property type="protein sequence ID" value="RDE24810.1"/>
    <property type="molecule type" value="Genomic_DNA"/>
</dbReference>
<dbReference type="Pfam" id="PF13414">
    <property type="entry name" value="TPR_11"/>
    <property type="match status" value="1"/>
</dbReference>
<dbReference type="Gene3D" id="1.25.40.10">
    <property type="entry name" value="Tetratricopeptide repeat domain"/>
    <property type="match status" value="1"/>
</dbReference>
<protein>
    <submittedName>
        <fullName evidence="2">Tetratricopeptide repeat protein</fullName>
    </submittedName>
</protein>
<reference evidence="2 3" key="1">
    <citation type="submission" date="2018-07" db="EMBL/GenBank/DDBJ databases">
        <title>Motiliproteus coralliicola sp. nov., a bacterium isolated from Coral.</title>
        <authorList>
            <person name="Wang G."/>
        </authorList>
    </citation>
    <scope>NUCLEOTIDE SEQUENCE [LARGE SCALE GENOMIC DNA]</scope>
    <source>
        <strain evidence="2 3">C34</strain>
    </source>
</reference>
<keyword evidence="1" id="KW-0802">TPR repeat</keyword>
<dbReference type="Proteomes" id="UP000253769">
    <property type="component" value="Unassembled WGS sequence"/>
</dbReference>
<dbReference type="InterPro" id="IPR011990">
    <property type="entry name" value="TPR-like_helical_dom_sf"/>
</dbReference>
<accession>A0A369WRS5</accession>
<feature type="repeat" description="TPR" evidence="1">
    <location>
        <begin position="147"/>
        <end position="180"/>
    </location>
</feature>
<sequence length="225" mass="25517">MVNALWVDGWAMNGNLRIFFGVLLLLVSFVTYSQPRNNISCGINKGYPLTNAYGPFDYTNPSHASEIPRVLSSHFTPIVERLIAGTGNPTPYGDIDYTLRAIPNYHRALFAMSKLQIRDKTLNTVTTKFYSASCYFERAIYFQPKDAVVRMLYGLHLHRVGELESALKRYKEALLLDPDNPEFNYNIGLLYVDLKDKDSAVKHAKIATLNGYPLDGLNNKINRMD</sequence>
<evidence type="ECO:0000256" key="1">
    <source>
        <dbReference type="PROSITE-ProRule" id="PRU00339"/>
    </source>
</evidence>
<name>A0A369WRS5_9GAMM</name>
<evidence type="ECO:0000313" key="3">
    <source>
        <dbReference type="Proteomes" id="UP000253769"/>
    </source>
</evidence>
<comment type="caution">
    <text evidence="2">The sequence shown here is derived from an EMBL/GenBank/DDBJ whole genome shotgun (WGS) entry which is preliminary data.</text>
</comment>
<organism evidence="2 3">
    <name type="scientific">Motiliproteus coralliicola</name>
    <dbReference type="NCBI Taxonomy" id="2283196"/>
    <lineage>
        <taxon>Bacteria</taxon>
        <taxon>Pseudomonadati</taxon>
        <taxon>Pseudomonadota</taxon>
        <taxon>Gammaproteobacteria</taxon>
        <taxon>Oceanospirillales</taxon>
        <taxon>Oceanospirillaceae</taxon>
        <taxon>Motiliproteus</taxon>
    </lineage>
</organism>
<gene>
    <name evidence="2" type="ORF">DV711_04290</name>
</gene>
<dbReference type="InterPro" id="IPR019734">
    <property type="entry name" value="TPR_rpt"/>
</dbReference>
<evidence type="ECO:0000313" key="2">
    <source>
        <dbReference type="EMBL" id="RDE24810.1"/>
    </source>
</evidence>
<keyword evidence="3" id="KW-1185">Reference proteome</keyword>